<dbReference type="Proteomes" id="UP000284706">
    <property type="component" value="Unassembled WGS sequence"/>
</dbReference>
<feature type="region of interest" description="Disordered" evidence="1">
    <location>
        <begin position="147"/>
        <end position="184"/>
    </location>
</feature>
<evidence type="ECO:0000313" key="2">
    <source>
        <dbReference type="EMBL" id="PPQ82188.1"/>
    </source>
</evidence>
<keyword evidence="3" id="KW-1185">Reference proteome</keyword>
<organism evidence="2 3">
    <name type="scientific">Gymnopilus dilepis</name>
    <dbReference type="NCBI Taxonomy" id="231916"/>
    <lineage>
        <taxon>Eukaryota</taxon>
        <taxon>Fungi</taxon>
        <taxon>Dikarya</taxon>
        <taxon>Basidiomycota</taxon>
        <taxon>Agaricomycotina</taxon>
        <taxon>Agaricomycetes</taxon>
        <taxon>Agaricomycetidae</taxon>
        <taxon>Agaricales</taxon>
        <taxon>Agaricineae</taxon>
        <taxon>Hymenogastraceae</taxon>
        <taxon>Gymnopilus</taxon>
    </lineage>
</organism>
<gene>
    <name evidence="2" type="ORF">CVT26_009427</name>
</gene>
<reference evidence="2 3" key="1">
    <citation type="journal article" date="2018" name="Evol. Lett.">
        <title>Horizontal gene cluster transfer increased hallucinogenic mushroom diversity.</title>
        <authorList>
            <person name="Reynolds H.T."/>
            <person name="Vijayakumar V."/>
            <person name="Gluck-Thaler E."/>
            <person name="Korotkin H.B."/>
            <person name="Matheny P.B."/>
            <person name="Slot J.C."/>
        </authorList>
    </citation>
    <scope>NUCLEOTIDE SEQUENCE [LARGE SCALE GENOMIC DNA]</scope>
    <source>
        <strain evidence="2 3">SRW20</strain>
    </source>
</reference>
<evidence type="ECO:0000313" key="3">
    <source>
        <dbReference type="Proteomes" id="UP000284706"/>
    </source>
</evidence>
<accession>A0A409WUI9</accession>
<proteinExistence type="predicted"/>
<feature type="compositionally biased region" description="Basic and acidic residues" evidence="1">
    <location>
        <begin position="362"/>
        <end position="372"/>
    </location>
</feature>
<protein>
    <submittedName>
        <fullName evidence="2">Uncharacterized protein</fullName>
    </submittedName>
</protein>
<evidence type="ECO:0000256" key="1">
    <source>
        <dbReference type="SAM" id="MobiDB-lite"/>
    </source>
</evidence>
<name>A0A409WUI9_9AGAR</name>
<dbReference type="EMBL" id="NHYE01004780">
    <property type="protein sequence ID" value="PPQ82188.1"/>
    <property type="molecule type" value="Genomic_DNA"/>
</dbReference>
<dbReference type="AlphaFoldDB" id="A0A409WUI9"/>
<comment type="caution">
    <text evidence="2">The sequence shown here is derived from an EMBL/GenBank/DDBJ whole genome shotgun (WGS) entry which is preliminary data.</text>
</comment>
<sequence>MRDPIASHELRLLAAISLAGARRLTSMALEAKGRRQVQEARLLKWINERRLDPQNLDIQTATHVGEAACDVLRASQRLAIAKVKEAEIQLQVSRDDLEHADAWLGEAESQWGHLLVELHEHGMPRTFMPDFLGPEFRDPLPFSVPLRYDSTPGSADDTGPSVSDGGIAHRGEDGMDEDDRDENEGCRELDIRAPSSGGTKQGVEPFRFANESNHIADAEAQAIGVVSLGRAGRLRAEAAETTALKELQEFRALVDIASRNSSSAGFSLNVQYLRPQDASDLAHSTRDALYAAERSAIAEILDHEERIRSLRSYVKSIHAQLAGAENQVTSVKRTLEEHRIAVGPPFSHVPGLADPLPLSKSIPDEERVRTEALNHSGK</sequence>
<feature type="region of interest" description="Disordered" evidence="1">
    <location>
        <begin position="352"/>
        <end position="378"/>
    </location>
</feature>
<dbReference type="InParanoid" id="A0A409WUI9"/>